<organism evidence="1 2">
    <name type="scientific">Paspalum notatum var. saurae</name>
    <dbReference type="NCBI Taxonomy" id="547442"/>
    <lineage>
        <taxon>Eukaryota</taxon>
        <taxon>Viridiplantae</taxon>
        <taxon>Streptophyta</taxon>
        <taxon>Embryophyta</taxon>
        <taxon>Tracheophyta</taxon>
        <taxon>Spermatophyta</taxon>
        <taxon>Magnoliopsida</taxon>
        <taxon>Liliopsida</taxon>
        <taxon>Poales</taxon>
        <taxon>Poaceae</taxon>
        <taxon>PACMAD clade</taxon>
        <taxon>Panicoideae</taxon>
        <taxon>Andropogonodae</taxon>
        <taxon>Paspaleae</taxon>
        <taxon>Paspalinae</taxon>
        <taxon>Paspalum</taxon>
    </lineage>
</organism>
<gene>
    <name evidence="1" type="ORF">U9M48_000805</name>
</gene>
<keyword evidence="2" id="KW-1185">Reference proteome</keyword>
<name>A0AAQ3SID8_PASNO</name>
<accession>A0AAQ3SID8</accession>
<dbReference type="Proteomes" id="UP001341281">
    <property type="component" value="Chromosome 01"/>
</dbReference>
<evidence type="ECO:0000313" key="1">
    <source>
        <dbReference type="EMBL" id="WVZ49443.1"/>
    </source>
</evidence>
<feature type="non-terminal residue" evidence="1">
    <location>
        <position position="1"/>
    </location>
</feature>
<protein>
    <submittedName>
        <fullName evidence="1">Uncharacterized protein</fullName>
    </submittedName>
</protein>
<dbReference type="AlphaFoldDB" id="A0AAQ3SID8"/>
<reference evidence="1 2" key="1">
    <citation type="submission" date="2024-02" db="EMBL/GenBank/DDBJ databases">
        <title>High-quality chromosome-scale genome assembly of Pensacola bahiagrass (Paspalum notatum Flugge var. saurae).</title>
        <authorList>
            <person name="Vega J.M."/>
            <person name="Podio M."/>
            <person name="Orjuela J."/>
            <person name="Siena L.A."/>
            <person name="Pessino S.C."/>
            <person name="Combes M.C."/>
            <person name="Mariac C."/>
            <person name="Albertini E."/>
            <person name="Pupilli F."/>
            <person name="Ortiz J.P.A."/>
            <person name="Leblanc O."/>
        </authorList>
    </citation>
    <scope>NUCLEOTIDE SEQUENCE [LARGE SCALE GENOMIC DNA]</scope>
    <source>
        <strain evidence="1">R1</strain>
        <tissue evidence="1">Leaf</tissue>
    </source>
</reference>
<sequence>ASVESRKRPQAPTHEGQHHLAEFEIRMRRLLMFHPFCHHGAATATTNGSRMSPMEQICRESPEMGFGSLGSGGPRGDAIWDWRIWLKSQSPPGVIRRWSRASEPLGNGAEQFVVDNISMRARCSKKKIKTTSRKENYTRLRQTEREDLALLLRTTSMEVIATSFYLWIG</sequence>
<evidence type="ECO:0000313" key="2">
    <source>
        <dbReference type="Proteomes" id="UP001341281"/>
    </source>
</evidence>
<proteinExistence type="predicted"/>
<dbReference type="EMBL" id="CP144745">
    <property type="protein sequence ID" value="WVZ49443.1"/>
    <property type="molecule type" value="Genomic_DNA"/>
</dbReference>